<proteinExistence type="predicted"/>
<evidence type="ECO:0000256" key="2">
    <source>
        <dbReference type="ARBA" id="ARBA00023015"/>
    </source>
</evidence>
<comment type="subcellular location">
    <subcellularLocation>
        <location evidence="1">Nucleus</location>
    </subcellularLocation>
</comment>
<gene>
    <name evidence="7" type="ORF">SHERM_09082</name>
</gene>
<keyword evidence="3" id="KW-0238">DNA-binding</keyword>
<keyword evidence="2" id="KW-0805">Transcription regulation</keyword>
<dbReference type="InterPro" id="IPR015300">
    <property type="entry name" value="DNA-bd_pseudobarrel_sf"/>
</dbReference>
<dbReference type="PROSITE" id="PS50863">
    <property type="entry name" value="B3"/>
    <property type="match status" value="1"/>
</dbReference>
<sequence length="109" mass="12658">MPAPLKRFFTVISNPGSRTMRLPLGLVHEYMLLVPLQCTLTTREGRTYEVTIRGNGEWIAFDEGWADFVAAEDIKSEYYLWFDRNSLREFVVTVIEENAVERKPSFLLP</sequence>
<dbReference type="OrthoDB" id="912105at2759"/>
<organism evidence="7 8">
    <name type="scientific">Striga hermonthica</name>
    <name type="common">Purple witchweed</name>
    <name type="synonym">Buchnera hermonthica</name>
    <dbReference type="NCBI Taxonomy" id="68872"/>
    <lineage>
        <taxon>Eukaryota</taxon>
        <taxon>Viridiplantae</taxon>
        <taxon>Streptophyta</taxon>
        <taxon>Embryophyta</taxon>
        <taxon>Tracheophyta</taxon>
        <taxon>Spermatophyta</taxon>
        <taxon>Magnoliopsida</taxon>
        <taxon>eudicotyledons</taxon>
        <taxon>Gunneridae</taxon>
        <taxon>Pentapetalae</taxon>
        <taxon>asterids</taxon>
        <taxon>lamiids</taxon>
        <taxon>Lamiales</taxon>
        <taxon>Orobanchaceae</taxon>
        <taxon>Buchnereae</taxon>
        <taxon>Striga</taxon>
    </lineage>
</organism>
<evidence type="ECO:0000256" key="1">
    <source>
        <dbReference type="ARBA" id="ARBA00004123"/>
    </source>
</evidence>
<dbReference type="EMBL" id="CACSLK010035018">
    <property type="protein sequence ID" value="CAA0843307.1"/>
    <property type="molecule type" value="Genomic_DNA"/>
</dbReference>
<evidence type="ECO:0000256" key="4">
    <source>
        <dbReference type="ARBA" id="ARBA00023163"/>
    </source>
</evidence>
<reference evidence="7" key="1">
    <citation type="submission" date="2019-12" db="EMBL/GenBank/DDBJ databases">
        <authorList>
            <person name="Scholes J."/>
        </authorList>
    </citation>
    <scope>NUCLEOTIDE SEQUENCE</scope>
</reference>
<evidence type="ECO:0000256" key="3">
    <source>
        <dbReference type="ARBA" id="ARBA00023125"/>
    </source>
</evidence>
<dbReference type="GO" id="GO:0003677">
    <property type="term" value="F:DNA binding"/>
    <property type="evidence" value="ECO:0007669"/>
    <property type="project" value="UniProtKB-KW"/>
</dbReference>
<dbReference type="GO" id="GO:0005634">
    <property type="term" value="C:nucleus"/>
    <property type="evidence" value="ECO:0007669"/>
    <property type="project" value="UniProtKB-SubCell"/>
</dbReference>
<evidence type="ECO:0000256" key="5">
    <source>
        <dbReference type="ARBA" id="ARBA00023242"/>
    </source>
</evidence>
<dbReference type="InterPro" id="IPR003340">
    <property type="entry name" value="B3_DNA-bd"/>
</dbReference>
<dbReference type="SMART" id="SM01019">
    <property type="entry name" value="B3"/>
    <property type="match status" value="1"/>
</dbReference>
<dbReference type="AlphaFoldDB" id="A0A9N7P5R0"/>
<comment type="caution">
    <text evidence="7">The sequence shown here is derived from an EMBL/GenBank/DDBJ whole genome shotgun (WGS) entry which is preliminary data.</text>
</comment>
<feature type="domain" description="TF-B3" evidence="6">
    <location>
        <begin position="5"/>
        <end position="98"/>
    </location>
</feature>
<accession>A0A9N7P5R0</accession>
<dbReference type="Gene3D" id="2.40.330.10">
    <property type="entry name" value="DNA-binding pseudobarrel domain"/>
    <property type="match status" value="1"/>
</dbReference>
<keyword evidence="4" id="KW-0804">Transcription</keyword>
<evidence type="ECO:0000259" key="6">
    <source>
        <dbReference type="PROSITE" id="PS50863"/>
    </source>
</evidence>
<evidence type="ECO:0000313" key="7">
    <source>
        <dbReference type="EMBL" id="CAA0843307.1"/>
    </source>
</evidence>
<evidence type="ECO:0000313" key="8">
    <source>
        <dbReference type="Proteomes" id="UP001153555"/>
    </source>
</evidence>
<dbReference type="SUPFAM" id="SSF101936">
    <property type="entry name" value="DNA-binding pseudobarrel domain"/>
    <property type="match status" value="1"/>
</dbReference>
<dbReference type="Pfam" id="PF02362">
    <property type="entry name" value="B3"/>
    <property type="match status" value="1"/>
</dbReference>
<dbReference type="Proteomes" id="UP001153555">
    <property type="component" value="Unassembled WGS sequence"/>
</dbReference>
<name>A0A9N7P5R0_STRHE</name>
<keyword evidence="5" id="KW-0539">Nucleus</keyword>
<keyword evidence="8" id="KW-1185">Reference proteome</keyword>
<protein>
    <recommendedName>
        <fullName evidence="6">TF-B3 domain-containing protein</fullName>
    </recommendedName>
</protein>